<dbReference type="GO" id="GO:0042597">
    <property type="term" value="C:periplasmic space"/>
    <property type="evidence" value="ECO:0007669"/>
    <property type="project" value="UniProtKB-SubCell"/>
</dbReference>
<proteinExistence type="inferred from homology"/>
<keyword evidence="2 5" id="KW-0813">Transport</keyword>
<dbReference type="Pfam" id="PF13416">
    <property type="entry name" value="SBP_bac_8"/>
    <property type="match status" value="1"/>
</dbReference>
<dbReference type="PANTHER" id="PTHR30222:SF17">
    <property type="entry name" value="SPERMIDINE_PUTRESCINE-BINDING PERIPLASMIC PROTEIN"/>
    <property type="match status" value="1"/>
</dbReference>
<protein>
    <recommendedName>
        <fullName evidence="5">Putrescine-binding periplasmic protein</fullName>
    </recommendedName>
</protein>
<gene>
    <name evidence="8" type="ORF">CUN60_06385</name>
</gene>
<reference evidence="9" key="1">
    <citation type="submission" date="2017-11" db="EMBL/GenBank/DDBJ databases">
        <authorList>
            <person name="Chan K.G."/>
            <person name="Lee L.S."/>
        </authorList>
    </citation>
    <scope>NUCLEOTIDE SEQUENCE [LARGE SCALE GENOMIC DNA]</scope>
    <source>
        <strain evidence="9">DSM 100970</strain>
    </source>
</reference>
<evidence type="ECO:0000313" key="8">
    <source>
        <dbReference type="EMBL" id="AUR51938.1"/>
    </source>
</evidence>
<feature type="signal peptide" evidence="7">
    <location>
        <begin position="1"/>
        <end position="20"/>
    </location>
</feature>
<evidence type="ECO:0000256" key="4">
    <source>
        <dbReference type="ARBA" id="ARBA00022764"/>
    </source>
</evidence>
<comment type="similarity">
    <text evidence="5">Belongs to the bacterial solute-binding protein PotD/PotF family.</text>
</comment>
<feature type="binding site" evidence="6">
    <location>
        <position position="79"/>
    </location>
    <ligand>
        <name>spermidine</name>
        <dbReference type="ChEBI" id="CHEBI:57834"/>
    </ligand>
</feature>
<dbReference type="Proteomes" id="UP000236655">
    <property type="component" value="Chromosome"/>
</dbReference>
<dbReference type="Gene3D" id="3.40.190.10">
    <property type="entry name" value="Periplasmic binding protein-like II"/>
    <property type="match status" value="2"/>
</dbReference>
<evidence type="ECO:0000256" key="7">
    <source>
        <dbReference type="SAM" id="SignalP"/>
    </source>
</evidence>
<feature type="chain" id="PRO_5014336649" description="Putrescine-binding periplasmic protein" evidence="7">
    <location>
        <begin position="21"/>
        <end position="358"/>
    </location>
</feature>
<evidence type="ECO:0000256" key="2">
    <source>
        <dbReference type="ARBA" id="ARBA00022448"/>
    </source>
</evidence>
<evidence type="ECO:0000256" key="6">
    <source>
        <dbReference type="PIRSR" id="PIRSR019574-1"/>
    </source>
</evidence>
<keyword evidence="9" id="KW-1185">Reference proteome</keyword>
<comment type="subcellular location">
    <subcellularLocation>
        <location evidence="1 5">Periplasm</location>
    </subcellularLocation>
</comment>
<comment type="function">
    <text evidence="5">Required for the activity of the bacterial periplasmic transport system of putrescine.</text>
</comment>
<dbReference type="GO" id="GO:0015846">
    <property type="term" value="P:polyamine transport"/>
    <property type="evidence" value="ECO:0007669"/>
    <property type="project" value="InterPro"/>
</dbReference>
<dbReference type="PIRSF" id="PIRSF019574">
    <property type="entry name" value="Periplasmic_polyamine_BP"/>
    <property type="match status" value="1"/>
</dbReference>
<dbReference type="AlphaFoldDB" id="A0A2I7N657"/>
<evidence type="ECO:0000313" key="9">
    <source>
        <dbReference type="Proteomes" id="UP000236655"/>
    </source>
</evidence>
<dbReference type="SUPFAM" id="SSF53850">
    <property type="entry name" value="Periplasmic binding protein-like II"/>
    <property type="match status" value="1"/>
</dbReference>
<dbReference type="InterPro" id="IPR006059">
    <property type="entry name" value="SBP"/>
</dbReference>
<dbReference type="PANTHER" id="PTHR30222">
    <property type="entry name" value="SPERMIDINE/PUTRESCINE-BINDING PERIPLASMIC PROTEIN"/>
    <property type="match status" value="1"/>
</dbReference>
<dbReference type="InterPro" id="IPR001188">
    <property type="entry name" value="Sperm_putr-bd"/>
</dbReference>
<dbReference type="CDD" id="cd13590">
    <property type="entry name" value="PBP2_PotD_PotF_like"/>
    <property type="match status" value="1"/>
</dbReference>
<evidence type="ECO:0000256" key="1">
    <source>
        <dbReference type="ARBA" id="ARBA00004418"/>
    </source>
</evidence>
<keyword evidence="3 7" id="KW-0732">Signal</keyword>
<dbReference type="EMBL" id="CP024847">
    <property type="protein sequence ID" value="AUR51938.1"/>
    <property type="molecule type" value="Genomic_DNA"/>
</dbReference>
<dbReference type="RefSeq" id="WP_102951234.1">
    <property type="nucleotide sequence ID" value="NZ_CP024847.1"/>
</dbReference>
<organism evidence="8 9">
    <name type="scientific">Aquella oligotrophica</name>
    <dbReference type="NCBI Taxonomy" id="2067065"/>
    <lineage>
        <taxon>Bacteria</taxon>
        <taxon>Pseudomonadati</taxon>
        <taxon>Pseudomonadota</taxon>
        <taxon>Betaproteobacteria</taxon>
        <taxon>Neisseriales</taxon>
        <taxon>Neisseriaceae</taxon>
        <taxon>Aquella</taxon>
    </lineage>
</organism>
<keyword evidence="4 5" id="KW-0574">Periplasm</keyword>
<dbReference type="KEGG" id="nba:CUN60_06385"/>
<dbReference type="GO" id="GO:0019808">
    <property type="term" value="F:polyamine binding"/>
    <property type="evidence" value="ECO:0007669"/>
    <property type="project" value="InterPro"/>
</dbReference>
<dbReference type="OrthoDB" id="9769319at2"/>
<sequence length="358" mass="40865">MKKIFKYFLGLLIISRVAFATETVNLYIGSNYIADSTVNRFEKTYSCTLNQNFFNDNEEMLAKIAAGANGYSVIVATSYAVEELAHMGKIKPLDKTRLPNLKYIDKQFLNPPYDPDNKYSVPYAYTPVFLAYNKDKMTELGITPDSWAVIFDPKYLVKLKGHVTVFDSARNVLAAALLYLGKDPNTTNWKDLQSAREVIDRASPYWARYDSDSYYRGILRGDVWIAMSYSIDIFKTIEDAKASHSKIKIEAVLQKEGNMYELDNMVIPVFNNNDKLAYDFMNTALDPQSAYELSSMTGSSVPNPTAIAKLDKNVTNIDWIYPKNMKKMYVFKAYDPKTRIMVNEMWTEMKMSGNCGVF</sequence>
<name>A0A2I7N657_9NEIS</name>
<evidence type="ECO:0000256" key="3">
    <source>
        <dbReference type="ARBA" id="ARBA00022729"/>
    </source>
</evidence>
<evidence type="ECO:0000256" key="5">
    <source>
        <dbReference type="PIRNR" id="PIRNR019574"/>
    </source>
</evidence>
<accession>A0A2I7N657</accession>
<dbReference type="PRINTS" id="PR00909">
    <property type="entry name" value="SPERMDNBNDNG"/>
</dbReference>